<organism evidence="2">
    <name type="scientific">uncultured bacterium</name>
    <name type="common">gcode 4</name>
    <dbReference type="NCBI Taxonomy" id="1234023"/>
    <lineage>
        <taxon>Bacteria</taxon>
        <taxon>environmental samples</taxon>
    </lineage>
</organism>
<evidence type="ECO:0000259" key="1">
    <source>
        <dbReference type="Pfam" id="PF01182"/>
    </source>
</evidence>
<dbReference type="SUPFAM" id="SSF100950">
    <property type="entry name" value="NagB/RpiA/CoA transferase-like"/>
    <property type="match status" value="1"/>
</dbReference>
<feature type="non-terminal residue" evidence="2">
    <location>
        <position position="180"/>
    </location>
</feature>
<comment type="caution">
    <text evidence="2">The sequence shown here is derived from an EMBL/GenBank/DDBJ whole genome shotgun (WGS) entry which is preliminary data.</text>
</comment>
<dbReference type="AlphaFoldDB" id="K1XIT3"/>
<evidence type="ECO:0000313" key="2">
    <source>
        <dbReference type="EMBL" id="EKD30255.1"/>
    </source>
</evidence>
<feature type="domain" description="Glucosamine/galactosamine-6-phosphate isomerase" evidence="1">
    <location>
        <begin position="9"/>
        <end position="179"/>
    </location>
</feature>
<dbReference type="GO" id="GO:0005975">
    <property type="term" value="P:carbohydrate metabolic process"/>
    <property type="evidence" value="ECO:0007669"/>
    <property type="project" value="InterPro"/>
</dbReference>
<proteinExistence type="predicted"/>
<name>K1XIT3_9BACT</name>
<dbReference type="Gene3D" id="3.40.50.1360">
    <property type="match status" value="1"/>
</dbReference>
<sequence length="180" mass="20323">MQIIYSPNPVNLAREAVWVFLLMLQTIGEKQSTVTVGLSGGTSLLPFYETLRNSFSSVDANLRQKIRFAFLDERFVPLDHSDSNYRLLSEVFFTPLLEKHLLSARQILPVRTDVINPTTEYSSRVPQIDIGLFGAGPDGHIASLFPNHPWLRERSEGYILVHDSPKPPSDRISVSVPYVQ</sequence>
<dbReference type="PANTHER" id="PTHR11054">
    <property type="entry name" value="6-PHOSPHOGLUCONOLACTONASE"/>
    <property type="match status" value="1"/>
</dbReference>
<dbReference type="InterPro" id="IPR039104">
    <property type="entry name" value="6PGL"/>
</dbReference>
<dbReference type="InterPro" id="IPR006148">
    <property type="entry name" value="Glc/Gal-6P_isomerase"/>
</dbReference>
<gene>
    <name evidence="2" type="ORF">ACD_78C00106G0002</name>
</gene>
<dbReference type="Pfam" id="PF01182">
    <property type="entry name" value="Glucosamine_iso"/>
    <property type="match status" value="1"/>
</dbReference>
<dbReference type="EMBL" id="AMFJ01034106">
    <property type="protein sequence ID" value="EKD30255.1"/>
    <property type="molecule type" value="Genomic_DNA"/>
</dbReference>
<reference evidence="2" key="1">
    <citation type="journal article" date="2012" name="Science">
        <title>Fermentation, hydrogen, and sulfur metabolism in multiple uncultivated bacterial phyla.</title>
        <authorList>
            <person name="Wrighton K.C."/>
            <person name="Thomas B.C."/>
            <person name="Sharon I."/>
            <person name="Miller C.S."/>
            <person name="Castelle C.J."/>
            <person name="VerBerkmoes N.C."/>
            <person name="Wilkins M.J."/>
            <person name="Hettich R.L."/>
            <person name="Lipton M.S."/>
            <person name="Williams K.H."/>
            <person name="Long P.E."/>
            <person name="Banfield J.F."/>
        </authorList>
    </citation>
    <scope>NUCLEOTIDE SEQUENCE [LARGE SCALE GENOMIC DNA]</scope>
</reference>
<protein>
    <recommendedName>
        <fullName evidence="1">Glucosamine/galactosamine-6-phosphate isomerase domain-containing protein</fullName>
    </recommendedName>
</protein>
<dbReference type="InterPro" id="IPR037171">
    <property type="entry name" value="NagB/RpiA_transferase-like"/>
</dbReference>
<dbReference type="PANTHER" id="PTHR11054:SF0">
    <property type="entry name" value="6-PHOSPHOGLUCONOLACTONASE"/>
    <property type="match status" value="1"/>
</dbReference>
<accession>K1XIT3</accession>